<organism evidence="14 15">
    <name type="scientific">Emiliania huxleyi (strain CCMP1516)</name>
    <dbReference type="NCBI Taxonomy" id="280463"/>
    <lineage>
        <taxon>Eukaryota</taxon>
        <taxon>Haptista</taxon>
        <taxon>Haptophyta</taxon>
        <taxon>Prymnesiophyceae</taxon>
        <taxon>Isochrysidales</taxon>
        <taxon>Noelaerhabdaceae</taxon>
        <taxon>Emiliania</taxon>
    </lineage>
</organism>
<dbReference type="SUPFAM" id="SSF57850">
    <property type="entry name" value="RING/U-box"/>
    <property type="match status" value="1"/>
</dbReference>
<dbReference type="EnsemblProtists" id="EOD41252">
    <property type="protein sequence ID" value="EOD41252"/>
    <property type="gene ID" value="EMIHUDRAFT_199519"/>
</dbReference>
<dbReference type="InterPro" id="IPR013083">
    <property type="entry name" value="Znf_RING/FYVE/PHD"/>
</dbReference>
<comment type="pathway">
    <text evidence="3">Protein modification; protein ubiquitination.</text>
</comment>
<keyword evidence="9" id="KW-0862">Zinc</keyword>
<accession>A0A0D3KZR7</accession>
<keyword evidence="12" id="KW-1133">Transmembrane helix</keyword>
<dbReference type="PROSITE" id="PS50089">
    <property type="entry name" value="ZF_RING_2"/>
    <property type="match status" value="1"/>
</dbReference>
<dbReference type="Pfam" id="PF00097">
    <property type="entry name" value="zf-C3HC4"/>
    <property type="match status" value="1"/>
</dbReference>
<dbReference type="KEGG" id="ehx:EMIHUDRAFT_199519"/>
<keyword evidence="7 11" id="KW-0863">Zinc-finger</keyword>
<dbReference type="AlphaFoldDB" id="A0A0D3KZR7"/>
<keyword evidence="6" id="KW-0479">Metal-binding</keyword>
<comment type="subcellular location">
    <subcellularLocation>
        <location evidence="2">Endomembrane system</location>
    </subcellularLocation>
</comment>
<dbReference type="UniPathway" id="UPA00143"/>
<dbReference type="GeneID" id="17286522"/>
<evidence type="ECO:0000256" key="12">
    <source>
        <dbReference type="SAM" id="Phobius"/>
    </source>
</evidence>
<dbReference type="InterPro" id="IPR018957">
    <property type="entry name" value="Znf_C3HC4_RING-type"/>
</dbReference>
<evidence type="ECO:0000256" key="9">
    <source>
        <dbReference type="ARBA" id="ARBA00022833"/>
    </source>
</evidence>
<evidence type="ECO:0000256" key="4">
    <source>
        <dbReference type="ARBA" id="ARBA00012483"/>
    </source>
</evidence>
<evidence type="ECO:0000256" key="6">
    <source>
        <dbReference type="ARBA" id="ARBA00022723"/>
    </source>
</evidence>
<proteinExistence type="predicted"/>
<dbReference type="eggNOG" id="KOG0823">
    <property type="taxonomic scope" value="Eukaryota"/>
</dbReference>
<keyword evidence="15" id="KW-1185">Reference proteome</keyword>
<comment type="catalytic activity">
    <reaction evidence="1">
        <text>S-ubiquitinyl-[E2 ubiquitin-conjugating enzyme]-L-cysteine + [acceptor protein]-L-lysine = [E2 ubiquitin-conjugating enzyme]-L-cysteine + N(6)-ubiquitinyl-[acceptor protein]-L-lysine.</text>
        <dbReference type="EC" id="2.3.2.27"/>
    </reaction>
</comment>
<reference evidence="14" key="2">
    <citation type="submission" date="2024-10" db="UniProtKB">
        <authorList>
            <consortium name="EnsemblProtists"/>
        </authorList>
    </citation>
    <scope>IDENTIFICATION</scope>
</reference>
<dbReference type="InterPro" id="IPR017907">
    <property type="entry name" value="Znf_RING_CS"/>
</dbReference>
<evidence type="ECO:0000256" key="11">
    <source>
        <dbReference type="PROSITE-ProRule" id="PRU00175"/>
    </source>
</evidence>
<dbReference type="GO" id="GO:0061630">
    <property type="term" value="F:ubiquitin protein ligase activity"/>
    <property type="evidence" value="ECO:0007669"/>
    <property type="project" value="UniProtKB-EC"/>
</dbReference>
<dbReference type="HOGENOM" id="CLU_2138206_0_0_1"/>
<dbReference type="GO" id="GO:0006511">
    <property type="term" value="P:ubiquitin-dependent protein catabolic process"/>
    <property type="evidence" value="ECO:0007669"/>
    <property type="project" value="InterPro"/>
</dbReference>
<protein>
    <recommendedName>
        <fullName evidence="4">RING-type E3 ubiquitin transferase</fullName>
        <ecNumber evidence="4">2.3.2.27</ecNumber>
    </recommendedName>
</protein>
<dbReference type="GO" id="GO:0005783">
    <property type="term" value="C:endoplasmic reticulum"/>
    <property type="evidence" value="ECO:0007669"/>
    <property type="project" value="InterPro"/>
</dbReference>
<keyword evidence="8" id="KW-0833">Ubl conjugation pathway</keyword>
<evidence type="ECO:0000256" key="8">
    <source>
        <dbReference type="ARBA" id="ARBA00022786"/>
    </source>
</evidence>
<evidence type="ECO:0000259" key="13">
    <source>
        <dbReference type="PROSITE" id="PS50089"/>
    </source>
</evidence>
<evidence type="ECO:0000313" key="15">
    <source>
        <dbReference type="Proteomes" id="UP000013827"/>
    </source>
</evidence>
<evidence type="ECO:0000256" key="1">
    <source>
        <dbReference type="ARBA" id="ARBA00000900"/>
    </source>
</evidence>
<reference evidence="15" key="1">
    <citation type="journal article" date="2013" name="Nature">
        <title>Pan genome of the phytoplankton Emiliania underpins its global distribution.</title>
        <authorList>
            <person name="Read B.A."/>
            <person name="Kegel J."/>
            <person name="Klute M.J."/>
            <person name="Kuo A."/>
            <person name="Lefebvre S.C."/>
            <person name="Maumus F."/>
            <person name="Mayer C."/>
            <person name="Miller J."/>
            <person name="Monier A."/>
            <person name="Salamov A."/>
            <person name="Young J."/>
            <person name="Aguilar M."/>
            <person name="Claverie J.M."/>
            <person name="Frickenhaus S."/>
            <person name="Gonzalez K."/>
            <person name="Herman E.K."/>
            <person name="Lin Y.C."/>
            <person name="Napier J."/>
            <person name="Ogata H."/>
            <person name="Sarno A.F."/>
            <person name="Shmutz J."/>
            <person name="Schroeder D."/>
            <person name="de Vargas C."/>
            <person name="Verret F."/>
            <person name="von Dassow P."/>
            <person name="Valentin K."/>
            <person name="Van de Peer Y."/>
            <person name="Wheeler G."/>
            <person name="Dacks J.B."/>
            <person name="Delwiche C.F."/>
            <person name="Dyhrman S.T."/>
            <person name="Glockner G."/>
            <person name="John U."/>
            <person name="Richards T."/>
            <person name="Worden A.Z."/>
            <person name="Zhang X."/>
            <person name="Grigoriev I.V."/>
            <person name="Allen A.E."/>
            <person name="Bidle K."/>
            <person name="Borodovsky M."/>
            <person name="Bowler C."/>
            <person name="Brownlee C."/>
            <person name="Cock J.M."/>
            <person name="Elias M."/>
            <person name="Gladyshev V.N."/>
            <person name="Groth M."/>
            <person name="Guda C."/>
            <person name="Hadaegh A."/>
            <person name="Iglesias-Rodriguez M.D."/>
            <person name="Jenkins J."/>
            <person name="Jones B.M."/>
            <person name="Lawson T."/>
            <person name="Leese F."/>
            <person name="Lindquist E."/>
            <person name="Lobanov A."/>
            <person name="Lomsadze A."/>
            <person name="Malik S.B."/>
            <person name="Marsh M.E."/>
            <person name="Mackinder L."/>
            <person name="Mock T."/>
            <person name="Mueller-Roeber B."/>
            <person name="Pagarete A."/>
            <person name="Parker M."/>
            <person name="Probert I."/>
            <person name="Quesneville H."/>
            <person name="Raines C."/>
            <person name="Rensing S.A."/>
            <person name="Riano-Pachon D.M."/>
            <person name="Richier S."/>
            <person name="Rokitta S."/>
            <person name="Shiraiwa Y."/>
            <person name="Soanes D.M."/>
            <person name="van der Giezen M."/>
            <person name="Wahlund T.M."/>
            <person name="Williams B."/>
            <person name="Wilson W."/>
            <person name="Wolfe G."/>
            <person name="Wurch L.L."/>
        </authorList>
    </citation>
    <scope>NUCLEOTIDE SEQUENCE</scope>
</reference>
<dbReference type="EC" id="2.3.2.27" evidence="4"/>
<feature type="domain" description="RING-type" evidence="13">
    <location>
        <begin position="17"/>
        <end position="60"/>
    </location>
</feature>
<evidence type="ECO:0000313" key="14">
    <source>
        <dbReference type="EnsemblProtists" id="EOD41252"/>
    </source>
</evidence>
<evidence type="ECO:0000256" key="5">
    <source>
        <dbReference type="ARBA" id="ARBA00022679"/>
    </source>
</evidence>
<feature type="transmembrane region" description="Helical" evidence="12">
    <location>
        <begin position="94"/>
        <end position="112"/>
    </location>
</feature>
<keyword evidence="12" id="KW-0812">Transmembrane</keyword>
<dbReference type="Gene3D" id="3.30.40.10">
    <property type="entry name" value="Zinc/RING finger domain, C3HC4 (zinc finger)"/>
    <property type="match status" value="1"/>
</dbReference>
<name>A0A0D3KZR7_EMIH1</name>
<dbReference type="SMART" id="SM00184">
    <property type="entry name" value="RING"/>
    <property type="match status" value="1"/>
</dbReference>
<evidence type="ECO:0000256" key="7">
    <source>
        <dbReference type="ARBA" id="ARBA00022771"/>
    </source>
</evidence>
<sequence>MSEGLKRRPSSSDLFDCNICLDTATEPVITMCGHLYCWPCIYKWLELRRESDGAFCPICKAEISSDRMIPFNASAVGDEPGGEQLSPEQVQQAFLSRLLLLLGSFVILCLLLF</sequence>
<dbReference type="PROSITE" id="PS00518">
    <property type="entry name" value="ZF_RING_1"/>
    <property type="match status" value="1"/>
</dbReference>
<evidence type="ECO:0000256" key="10">
    <source>
        <dbReference type="ARBA" id="ARBA00023136"/>
    </source>
</evidence>
<dbReference type="InterPro" id="IPR001841">
    <property type="entry name" value="Znf_RING"/>
</dbReference>
<evidence type="ECO:0000256" key="3">
    <source>
        <dbReference type="ARBA" id="ARBA00004906"/>
    </source>
</evidence>
<keyword evidence="5" id="KW-0808">Transferase</keyword>
<dbReference type="PaxDb" id="2903-EOD41252"/>
<dbReference type="STRING" id="2903.R1E1G4"/>
<dbReference type="Proteomes" id="UP000013827">
    <property type="component" value="Unassembled WGS sequence"/>
</dbReference>
<dbReference type="RefSeq" id="XP_005793681.1">
    <property type="nucleotide sequence ID" value="XM_005793624.1"/>
</dbReference>
<evidence type="ECO:0000256" key="2">
    <source>
        <dbReference type="ARBA" id="ARBA00004308"/>
    </source>
</evidence>
<keyword evidence="10 12" id="KW-0472">Membrane</keyword>
<dbReference type="GO" id="GO:0008270">
    <property type="term" value="F:zinc ion binding"/>
    <property type="evidence" value="ECO:0007669"/>
    <property type="project" value="UniProtKB-KW"/>
</dbReference>
<dbReference type="InterPro" id="IPR045103">
    <property type="entry name" value="RNF5/RNF185-like"/>
</dbReference>
<dbReference type="PANTHER" id="PTHR12313">
    <property type="entry name" value="E3 UBIQUITIN-PROTEIN LIGASE RNF5-RELATED"/>
    <property type="match status" value="1"/>
</dbReference>